<dbReference type="SUPFAM" id="SSF51161">
    <property type="entry name" value="Trimeric LpxA-like enzymes"/>
    <property type="match status" value="1"/>
</dbReference>
<protein>
    <recommendedName>
        <fullName evidence="4">Dynactin subunit 6</fullName>
    </recommendedName>
</protein>
<accession>A0AAV9ENS2</accession>
<sequence>MLGARIGASVIIDTIDTTDPSLVSIGDGAVITEGALVQGHEVKDGMIRFRPVKIGRKSSVGPYAVIQNGSIVGEEFQVLPLQKLKEESRFMHQRGLQNLKRNSHRDLKKNTCLFINSWPSTQLVFSALYLLPSLTFSTSGSPKPLHTHNTSPSSALPALSTGSHP</sequence>
<evidence type="ECO:0000256" key="1">
    <source>
        <dbReference type="SAM" id="MobiDB-lite"/>
    </source>
</evidence>
<dbReference type="InterPro" id="IPR011004">
    <property type="entry name" value="Trimer_LpxA-like_sf"/>
</dbReference>
<dbReference type="Proteomes" id="UP001180020">
    <property type="component" value="Unassembled WGS sequence"/>
</dbReference>
<dbReference type="EMBL" id="JAUJYO010000006">
    <property type="protein sequence ID" value="KAK1315176.1"/>
    <property type="molecule type" value="Genomic_DNA"/>
</dbReference>
<dbReference type="Gene3D" id="2.160.10.10">
    <property type="entry name" value="Hexapeptide repeat proteins"/>
    <property type="match status" value="1"/>
</dbReference>
<gene>
    <name evidence="2" type="ORF">QJS10_CPA06g01753</name>
</gene>
<reference evidence="2" key="2">
    <citation type="submission" date="2023-06" db="EMBL/GenBank/DDBJ databases">
        <authorList>
            <person name="Ma L."/>
            <person name="Liu K.-W."/>
            <person name="Li Z."/>
            <person name="Hsiao Y.-Y."/>
            <person name="Qi Y."/>
            <person name="Fu T."/>
            <person name="Tang G."/>
            <person name="Zhang D."/>
            <person name="Sun W.-H."/>
            <person name="Liu D.-K."/>
            <person name="Li Y."/>
            <person name="Chen G.-Z."/>
            <person name="Liu X.-D."/>
            <person name="Liao X.-Y."/>
            <person name="Jiang Y.-T."/>
            <person name="Yu X."/>
            <person name="Hao Y."/>
            <person name="Huang J."/>
            <person name="Zhao X.-W."/>
            <person name="Ke S."/>
            <person name="Chen Y.-Y."/>
            <person name="Wu W.-L."/>
            <person name="Hsu J.-L."/>
            <person name="Lin Y.-F."/>
            <person name="Huang M.-D."/>
            <person name="Li C.-Y."/>
            <person name="Huang L."/>
            <person name="Wang Z.-W."/>
            <person name="Zhao X."/>
            <person name="Zhong W.-Y."/>
            <person name="Peng D.-H."/>
            <person name="Ahmad S."/>
            <person name="Lan S."/>
            <person name="Zhang J.-S."/>
            <person name="Tsai W.-C."/>
            <person name="Van De Peer Y."/>
            <person name="Liu Z.-J."/>
        </authorList>
    </citation>
    <scope>NUCLEOTIDE SEQUENCE</scope>
    <source>
        <strain evidence="2">CP</strain>
        <tissue evidence="2">Leaves</tissue>
    </source>
</reference>
<evidence type="ECO:0000313" key="2">
    <source>
        <dbReference type="EMBL" id="KAK1315176.1"/>
    </source>
</evidence>
<keyword evidence="3" id="KW-1185">Reference proteome</keyword>
<organism evidence="2 3">
    <name type="scientific">Acorus calamus</name>
    <name type="common">Sweet flag</name>
    <dbReference type="NCBI Taxonomy" id="4465"/>
    <lineage>
        <taxon>Eukaryota</taxon>
        <taxon>Viridiplantae</taxon>
        <taxon>Streptophyta</taxon>
        <taxon>Embryophyta</taxon>
        <taxon>Tracheophyta</taxon>
        <taxon>Spermatophyta</taxon>
        <taxon>Magnoliopsida</taxon>
        <taxon>Liliopsida</taxon>
        <taxon>Acoraceae</taxon>
        <taxon>Acorus</taxon>
    </lineage>
</organism>
<feature type="region of interest" description="Disordered" evidence="1">
    <location>
        <begin position="140"/>
        <end position="165"/>
    </location>
</feature>
<reference evidence="2" key="1">
    <citation type="journal article" date="2023" name="Nat. Commun.">
        <title>Diploid and tetraploid genomes of Acorus and the evolution of monocots.</title>
        <authorList>
            <person name="Ma L."/>
            <person name="Liu K.W."/>
            <person name="Li Z."/>
            <person name="Hsiao Y.Y."/>
            <person name="Qi Y."/>
            <person name="Fu T."/>
            <person name="Tang G.D."/>
            <person name="Zhang D."/>
            <person name="Sun W.H."/>
            <person name="Liu D.K."/>
            <person name="Li Y."/>
            <person name="Chen G.Z."/>
            <person name="Liu X.D."/>
            <person name="Liao X.Y."/>
            <person name="Jiang Y.T."/>
            <person name="Yu X."/>
            <person name="Hao Y."/>
            <person name="Huang J."/>
            <person name="Zhao X.W."/>
            <person name="Ke S."/>
            <person name="Chen Y.Y."/>
            <person name="Wu W.L."/>
            <person name="Hsu J.L."/>
            <person name="Lin Y.F."/>
            <person name="Huang M.D."/>
            <person name="Li C.Y."/>
            <person name="Huang L."/>
            <person name="Wang Z.W."/>
            <person name="Zhao X."/>
            <person name="Zhong W.Y."/>
            <person name="Peng D.H."/>
            <person name="Ahmad S."/>
            <person name="Lan S."/>
            <person name="Zhang J.S."/>
            <person name="Tsai W.C."/>
            <person name="Van de Peer Y."/>
            <person name="Liu Z.J."/>
        </authorList>
    </citation>
    <scope>NUCLEOTIDE SEQUENCE</scope>
    <source>
        <strain evidence="2">CP</strain>
    </source>
</reference>
<evidence type="ECO:0008006" key="4">
    <source>
        <dbReference type="Google" id="ProtNLM"/>
    </source>
</evidence>
<proteinExistence type="predicted"/>
<dbReference type="AlphaFoldDB" id="A0AAV9ENS2"/>
<name>A0AAV9ENS2_ACOCL</name>
<comment type="caution">
    <text evidence="2">The sequence shown here is derived from an EMBL/GenBank/DDBJ whole genome shotgun (WGS) entry which is preliminary data.</text>
</comment>
<evidence type="ECO:0000313" key="3">
    <source>
        <dbReference type="Proteomes" id="UP001180020"/>
    </source>
</evidence>